<keyword evidence="1" id="KW-0472">Membrane</keyword>
<feature type="domain" description="GGDEF" evidence="2">
    <location>
        <begin position="615"/>
        <end position="744"/>
    </location>
</feature>
<sequence length="755" mass="82509">MKPRVCLRAHKHASDPHPHTSKRLYRSLLIPALLISAGAAVLGWGEIFQLFGFMLLVGALGAGYGLLPSLFTALALAALNFWLNHPSAASSLWVLLALGATALISAGVRKALQQQQETPHQLALLSHALQALLAANRREQLLTAIPRLLEPLGVQVGVWGLQHRELRLHYISDPRETETLEQVAMQAHAQGAAVYTRCGQSLHSCAAIPLYERNRMAAVVCLKRRRAFGPRARDYLEQFAQAASSRLTSIIEQAEAHLMHQLSISLVAADSVTALAERALALLTSALGIQHGIILQQQGSRMRILARLDVQQPPDDCWQALISDSQGPFWTVYRTGQPIFIDQLEQNLSIQSIAVHPIGVSDRPRARVLLGLAHPQPYPWLPCTQDLLAMACRSIGLALEGAIARQRLERVLELSHKAALEDSESLYQQVLTSAVELIPGAEAGSLLVRKGERFHFQAVVGYDLESLQGLSFSEQDHLKWYGQHPAGWYAGEPRLLSSEQASIQERSASSSSGQTNLIAHTRCIQSNLAVPVLYQGSVLALLNLDNFHDPWAFGSDSLEVARFFATPVAALLHQAHTRQSLAEAALSDALTGLANRRAFNKFFDEELARSRRYQQAFALLVLDLQGFKTINDQLGHASGDEALVQVAQALQKTSRKSDGLFRLGGDEFAAILPRTTTDRAIHVARRYAKAIQAIRIGGIPLGVNIGLAVYPQDGTSKENLLHLADQRMYAAKAQGVSVLSQDNPASYKTLSLAIP</sequence>
<dbReference type="Gene3D" id="3.30.70.270">
    <property type="match status" value="1"/>
</dbReference>
<gene>
    <name evidence="3" type="primary">cph2_3</name>
    <name evidence="3" type="ORF">Mcate_02456</name>
</gene>
<comment type="caution">
    <text evidence="3">The sequence shown here is derived from an EMBL/GenBank/DDBJ whole genome shotgun (WGS) entry which is preliminary data.</text>
</comment>
<dbReference type="SMART" id="SM00065">
    <property type="entry name" value="GAF"/>
    <property type="match status" value="2"/>
</dbReference>
<name>A0A399DSK8_9DEIN</name>
<dbReference type="Gene3D" id="3.30.450.40">
    <property type="match status" value="2"/>
</dbReference>
<dbReference type="InterPro" id="IPR029787">
    <property type="entry name" value="Nucleotide_cyclase"/>
</dbReference>
<dbReference type="SMART" id="SM00267">
    <property type="entry name" value="GGDEF"/>
    <property type="match status" value="1"/>
</dbReference>
<organism evidence="3 4">
    <name type="scientific">Meiothermus taiwanensis</name>
    <dbReference type="NCBI Taxonomy" id="172827"/>
    <lineage>
        <taxon>Bacteria</taxon>
        <taxon>Thermotogati</taxon>
        <taxon>Deinococcota</taxon>
        <taxon>Deinococci</taxon>
        <taxon>Thermales</taxon>
        <taxon>Thermaceae</taxon>
        <taxon>Meiothermus</taxon>
    </lineage>
</organism>
<feature type="transmembrane region" description="Helical" evidence="1">
    <location>
        <begin position="90"/>
        <end position="108"/>
    </location>
</feature>
<dbReference type="PROSITE" id="PS50887">
    <property type="entry name" value="GGDEF"/>
    <property type="match status" value="1"/>
</dbReference>
<feature type="transmembrane region" description="Helical" evidence="1">
    <location>
        <begin position="50"/>
        <end position="83"/>
    </location>
</feature>
<dbReference type="InterPro" id="IPR052163">
    <property type="entry name" value="DGC-Regulatory_Protein"/>
</dbReference>
<dbReference type="InterPro" id="IPR003018">
    <property type="entry name" value="GAF"/>
</dbReference>
<dbReference type="PANTHER" id="PTHR46663">
    <property type="entry name" value="DIGUANYLATE CYCLASE DGCT-RELATED"/>
    <property type="match status" value="1"/>
</dbReference>
<accession>A0A399DSK8</accession>
<feature type="transmembrane region" description="Helical" evidence="1">
    <location>
        <begin position="24"/>
        <end position="44"/>
    </location>
</feature>
<reference evidence="3 4" key="1">
    <citation type="submission" date="2018-08" db="EMBL/GenBank/DDBJ databases">
        <title>Meiothermus cateniformans JCM 15151 genome sequencing project.</title>
        <authorList>
            <person name="Da Costa M.S."/>
            <person name="Albuquerque L."/>
            <person name="Raposo P."/>
            <person name="Froufe H.J.C."/>
            <person name="Barroso C.S."/>
            <person name="Egas C."/>
        </authorList>
    </citation>
    <scope>NUCLEOTIDE SEQUENCE [LARGE SCALE GENOMIC DNA]</scope>
    <source>
        <strain evidence="3 4">JCM 15151</strain>
    </source>
</reference>
<dbReference type="AlphaFoldDB" id="A0A399DSK8"/>
<dbReference type="FunFam" id="3.30.70.270:FF:000001">
    <property type="entry name" value="Diguanylate cyclase domain protein"/>
    <property type="match status" value="1"/>
</dbReference>
<dbReference type="Pfam" id="PF01590">
    <property type="entry name" value="GAF"/>
    <property type="match status" value="2"/>
</dbReference>
<evidence type="ECO:0000256" key="1">
    <source>
        <dbReference type="SAM" id="Phobius"/>
    </source>
</evidence>
<dbReference type="CDD" id="cd01949">
    <property type="entry name" value="GGDEF"/>
    <property type="match status" value="1"/>
</dbReference>
<dbReference type="OrthoDB" id="9805474at2"/>
<protein>
    <submittedName>
        <fullName evidence="3">Phytochrome-like protein cph2</fullName>
    </submittedName>
</protein>
<dbReference type="SUPFAM" id="SSF55073">
    <property type="entry name" value="Nucleotide cyclase"/>
    <property type="match status" value="1"/>
</dbReference>
<dbReference type="PANTHER" id="PTHR46663:SF2">
    <property type="entry name" value="GGDEF DOMAIN-CONTAINING PROTEIN"/>
    <property type="match status" value="1"/>
</dbReference>
<evidence type="ECO:0000259" key="2">
    <source>
        <dbReference type="PROSITE" id="PS50887"/>
    </source>
</evidence>
<dbReference type="Pfam" id="PF00990">
    <property type="entry name" value="GGDEF"/>
    <property type="match status" value="1"/>
</dbReference>
<dbReference type="InterPro" id="IPR043128">
    <property type="entry name" value="Rev_trsase/Diguanyl_cyclase"/>
</dbReference>
<dbReference type="EMBL" id="QWKX01000084">
    <property type="protein sequence ID" value="RIH74997.1"/>
    <property type="molecule type" value="Genomic_DNA"/>
</dbReference>
<evidence type="ECO:0000313" key="4">
    <source>
        <dbReference type="Proteomes" id="UP000266089"/>
    </source>
</evidence>
<dbReference type="Proteomes" id="UP000266089">
    <property type="component" value="Unassembled WGS sequence"/>
</dbReference>
<keyword evidence="1" id="KW-1133">Transmembrane helix</keyword>
<dbReference type="InterPro" id="IPR029016">
    <property type="entry name" value="GAF-like_dom_sf"/>
</dbReference>
<dbReference type="InterPro" id="IPR000160">
    <property type="entry name" value="GGDEF_dom"/>
</dbReference>
<dbReference type="NCBIfam" id="TIGR00254">
    <property type="entry name" value="GGDEF"/>
    <property type="match status" value="1"/>
</dbReference>
<dbReference type="SUPFAM" id="SSF55781">
    <property type="entry name" value="GAF domain-like"/>
    <property type="match status" value="3"/>
</dbReference>
<keyword evidence="1" id="KW-0812">Transmembrane</keyword>
<proteinExistence type="predicted"/>
<evidence type="ECO:0000313" key="3">
    <source>
        <dbReference type="EMBL" id="RIH74997.1"/>
    </source>
</evidence>